<feature type="transmembrane region" description="Helical" evidence="14">
    <location>
        <begin position="128"/>
        <end position="150"/>
    </location>
</feature>
<evidence type="ECO:0000256" key="8">
    <source>
        <dbReference type="ARBA" id="ARBA00022906"/>
    </source>
</evidence>
<organism evidence="15 16">
    <name type="scientific">Microbaculum marinisediminis</name>
    <dbReference type="NCBI Taxonomy" id="2931392"/>
    <lineage>
        <taxon>Bacteria</taxon>
        <taxon>Pseudomonadati</taxon>
        <taxon>Pseudomonadota</taxon>
        <taxon>Alphaproteobacteria</taxon>
        <taxon>Hyphomicrobiales</taxon>
        <taxon>Tepidamorphaceae</taxon>
        <taxon>Microbaculum</taxon>
    </lineage>
</organism>
<feature type="transmembrane region" description="Helical" evidence="14">
    <location>
        <begin position="61"/>
        <end position="79"/>
    </location>
</feature>
<feature type="transmembrane region" description="Helical" evidence="14">
    <location>
        <begin position="162"/>
        <end position="181"/>
    </location>
</feature>
<proteinExistence type="inferred from homology"/>
<evidence type="ECO:0000256" key="14">
    <source>
        <dbReference type="SAM" id="Phobius"/>
    </source>
</evidence>
<dbReference type="GO" id="GO:0055085">
    <property type="term" value="P:transmembrane transport"/>
    <property type="evidence" value="ECO:0007669"/>
    <property type="project" value="InterPro"/>
</dbReference>
<dbReference type="RefSeq" id="WP_261618310.1">
    <property type="nucleotide sequence ID" value="NZ_JALIDZ010000014.1"/>
</dbReference>
<dbReference type="GO" id="GO:0010043">
    <property type="term" value="P:response to zinc ion"/>
    <property type="evidence" value="ECO:0007669"/>
    <property type="project" value="TreeGrafter"/>
</dbReference>
<comment type="function">
    <text evidence="1">Involved in the high-affinity zinc uptake transport system.</text>
</comment>
<comment type="subcellular location">
    <subcellularLocation>
        <location evidence="2 13">Cell membrane</location>
        <topology evidence="2 13">Multi-pass membrane protein</topology>
    </subcellularLocation>
</comment>
<dbReference type="AlphaFoldDB" id="A0AAW5R720"/>
<keyword evidence="8" id="KW-0864">Zinc transport</keyword>
<evidence type="ECO:0000256" key="5">
    <source>
        <dbReference type="ARBA" id="ARBA00022475"/>
    </source>
</evidence>
<keyword evidence="10" id="KW-0406">Ion transport</keyword>
<feature type="transmembrane region" description="Helical" evidence="14">
    <location>
        <begin position="86"/>
        <end position="108"/>
    </location>
</feature>
<feature type="transmembrane region" description="Helical" evidence="14">
    <location>
        <begin position="244"/>
        <end position="265"/>
    </location>
</feature>
<evidence type="ECO:0000256" key="3">
    <source>
        <dbReference type="ARBA" id="ARBA00008034"/>
    </source>
</evidence>
<keyword evidence="6 13" id="KW-0812">Transmembrane</keyword>
<feature type="transmembrane region" description="Helical" evidence="14">
    <location>
        <begin position="34"/>
        <end position="55"/>
    </location>
</feature>
<gene>
    <name evidence="15" type="ORF">MUB46_22940</name>
</gene>
<evidence type="ECO:0000256" key="13">
    <source>
        <dbReference type="RuleBase" id="RU003943"/>
    </source>
</evidence>
<name>A0AAW5R720_9HYPH</name>
<evidence type="ECO:0000256" key="9">
    <source>
        <dbReference type="ARBA" id="ARBA00022989"/>
    </source>
</evidence>
<dbReference type="InterPro" id="IPR001626">
    <property type="entry name" value="ABC_TroCD"/>
</dbReference>
<evidence type="ECO:0000256" key="1">
    <source>
        <dbReference type="ARBA" id="ARBA00002313"/>
    </source>
</evidence>
<dbReference type="SUPFAM" id="SSF81345">
    <property type="entry name" value="ABC transporter involved in vitamin B12 uptake, BtuC"/>
    <property type="match status" value="1"/>
</dbReference>
<comment type="caution">
    <text evidence="15">The sequence shown here is derived from an EMBL/GenBank/DDBJ whole genome shotgun (WGS) entry which is preliminary data.</text>
</comment>
<evidence type="ECO:0000256" key="4">
    <source>
        <dbReference type="ARBA" id="ARBA00022448"/>
    </source>
</evidence>
<dbReference type="GO" id="GO:0006829">
    <property type="term" value="P:zinc ion transport"/>
    <property type="evidence" value="ECO:0007669"/>
    <property type="project" value="UniProtKB-KW"/>
</dbReference>
<evidence type="ECO:0000256" key="7">
    <source>
        <dbReference type="ARBA" id="ARBA00022833"/>
    </source>
</evidence>
<keyword evidence="7" id="KW-0862">Zinc</keyword>
<dbReference type="InterPro" id="IPR037294">
    <property type="entry name" value="ABC_BtuC-like"/>
</dbReference>
<evidence type="ECO:0000256" key="2">
    <source>
        <dbReference type="ARBA" id="ARBA00004651"/>
    </source>
</evidence>
<feature type="transmembrane region" description="Helical" evidence="14">
    <location>
        <begin position="214"/>
        <end position="232"/>
    </location>
</feature>
<dbReference type="PANTHER" id="PTHR30477">
    <property type="entry name" value="ABC-TRANSPORTER METAL-BINDING PROTEIN"/>
    <property type="match status" value="1"/>
</dbReference>
<dbReference type="EMBL" id="JALIDZ010000014">
    <property type="protein sequence ID" value="MCT8974723.1"/>
    <property type="molecule type" value="Genomic_DNA"/>
</dbReference>
<dbReference type="PANTHER" id="PTHR30477:SF23">
    <property type="entry name" value="HIGH-AFFINITY ZINC UPTAKE SYSTEM MEMBRANE PROTEIN ZNUB"/>
    <property type="match status" value="1"/>
</dbReference>
<dbReference type="GO" id="GO:0043190">
    <property type="term" value="C:ATP-binding cassette (ABC) transporter complex"/>
    <property type="evidence" value="ECO:0007669"/>
    <property type="project" value="InterPro"/>
</dbReference>
<evidence type="ECO:0000313" key="16">
    <source>
        <dbReference type="Proteomes" id="UP001320898"/>
    </source>
</evidence>
<dbReference type="Pfam" id="PF00950">
    <property type="entry name" value="ABC-3"/>
    <property type="match status" value="1"/>
</dbReference>
<feature type="transmembrane region" description="Helical" evidence="14">
    <location>
        <begin position="187"/>
        <end position="207"/>
    </location>
</feature>
<evidence type="ECO:0000313" key="15">
    <source>
        <dbReference type="EMBL" id="MCT8974723.1"/>
    </source>
</evidence>
<accession>A0AAW5R720</accession>
<keyword evidence="5" id="KW-1003">Cell membrane</keyword>
<evidence type="ECO:0000256" key="10">
    <source>
        <dbReference type="ARBA" id="ARBA00023065"/>
    </source>
</evidence>
<evidence type="ECO:0000256" key="12">
    <source>
        <dbReference type="ARBA" id="ARBA00040080"/>
    </source>
</evidence>
<keyword evidence="4 13" id="KW-0813">Transport</keyword>
<keyword evidence="16" id="KW-1185">Reference proteome</keyword>
<keyword evidence="9 14" id="KW-1133">Transmembrane helix</keyword>
<evidence type="ECO:0000256" key="6">
    <source>
        <dbReference type="ARBA" id="ARBA00022692"/>
    </source>
</evidence>
<sequence>MLDDFFVRALIAGIGVALVACPLGCFIVWRRMAYFGDTTAHAALLGVALGLLAGIGPTLGVFLMTVIVALLLVVLLRVARVAGDTVLGILSHAALSIGLVTLAFMTWVRVDLVGYLFGDVLAVGRADVYAVIGGAVVVLATLTAIWRPLVAATVDRDLARAEGVNVVAVEVVYVLMIAVVVAIAMKIVGILLVTSLLIIPAAAARGFSRTPERMAVISAGLGVLAVIGGLYASGEWDTPAGPSIVVAAFLIFVVSAAIASFYDVVRRGAENG</sequence>
<dbReference type="Gene3D" id="1.10.3470.10">
    <property type="entry name" value="ABC transporter involved in vitamin B12 uptake, BtuC"/>
    <property type="match status" value="1"/>
</dbReference>
<comment type="similarity">
    <text evidence="3 13">Belongs to the ABC-3 integral membrane protein family.</text>
</comment>
<reference evidence="15 16" key="1">
    <citation type="submission" date="2022-04" db="EMBL/GenBank/DDBJ databases">
        <authorList>
            <person name="Ye Y.-Q."/>
            <person name="Du Z.-J."/>
        </authorList>
    </citation>
    <scope>NUCLEOTIDE SEQUENCE [LARGE SCALE GENOMIC DNA]</scope>
    <source>
        <strain evidence="15 16">A6E488</strain>
    </source>
</reference>
<protein>
    <recommendedName>
        <fullName evidence="12">High-affinity zinc uptake system membrane protein ZnuB</fullName>
    </recommendedName>
</protein>
<dbReference type="Proteomes" id="UP001320898">
    <property type="component" value="Unassembled WGS sequence"/>
</dbReference>
<keyword evidence="11 14" id="KW-0472">Membrane</keyword>
<feature type="transmembrane region" description="Helical" evidence="14">
    <location>
        <begin position="6"/>
        <end position="29"/>
    </location>
</feature>
<evidence type="ECO:0000256" key="11">
    <source>
        <dbReference type="ARBA" id="ARBA00023136"/>
    </source>
</evidence>